<reference evidence="2 3" key="1">
    <citation type="submission" date="2024-01" db="EMBL/GenBank/DDBJ databases">
        <title>A draft genome for the cacao thread blight pathogen Marasmiellus scandens.</title>
        <authorList>
            <person name="Baruah I.K."/>
            <person name="Leung J."/>
            <person name="Bukari Y."/>
            <person name="Amoako-Attah I."/>
            <person name="Meinhardt L.W."/>
            <person name="Bailey B.A."/>
            <person name="Cohen S.P."/>
        </authorList>
    </citation>
    <scope>NUCLEOTIDE SEQUENCE [LARGE SCALE GENOMIC DNA]</scope>
    <source>
        <strain evidence="2 3">GH-19</strain>
    </source>
</reference>
<gene>
    <name evidence="2" type="ORF">VKT23_008198</name>
</gene>
<feature type="compositionally biased region" description="Basic residues" evidence="1">
    <location>
        <begin position="426"/>
        <end position="437"/>
    </location>
</feature>
<accession>A0ABR1JKT4</accession>
<dbReference type="EMBL" id="JBANRG010000012">
    <property type="protein sequence ID" value="KAK7461767.1"/>
    <property type="molecule type" value="Genomic_DNA"/>
</dbReference>
<feature type="region of interest" description="Disordered" evidence="1">
    <location>
        <begin position="400"/>
        <end position="457"/>
    </location>
</feature>
<proteinExistence type="predicted"/>
<evidence type="ECO:0008006" key="4">
    <source>
        <dbReference type="Google" id="ProtNLM"/>
    </source>
</evidence>
<feature type="region of interest" description="Disordered" evidence="1">
    <location>
        <begin position="695"/>
        <end position="722"/>
    </location>
</feature>
<feature type="region of interest" description="Disordered" evidence="1">
    <location>
        <begin position="622"/>
        <end position="643"/>
    </location>
</feature>
<feature type="compositionally biased region" description="Polar residues" evidence="1">
    <location>
        <begin position="415"/>
        <end position="424"/>
    </location>
</feature>
<evidence type="ECO:0000313" key="3">
    <source>
        <dbReference type="Proteomes" id="UP001498398"/>
    </source>
</evidence>
<feature type="compositionally biased region" description="Polar residues" evidence="1">
    <location>
        <begin position="441"/>
        <end position="452"/>
    </location>
</feature>
<feature type="compositionally biased region" description="Low complexity" evidence="1">
    <location>
        <begin position="284"/>
        <end position="301"/>
    </location>
</feature>
<feature type="compositionally biased region" description="Low complexity" evidence="1">
    <location>
        <begin position="625"/>
        <end position="641"/>
    </location>
</feature>
<dbReference type="Gene3D" id="1.20.1280.50">
    <property type="match status" value="1"/>
</dbReference>
<dbReference type="Gene3D" id="3.80.10.10">
    <property type="entry name" value="Ribonuclease Inhibitor"/>
    <property type="match status" value="1"/>
</dbReference>
<comment type="caution">
    <text evidence="2">The sequence shown here is derived from an EMBL/GenBank/DDBJ whole genome shotgun (WGS) entry which is preliminary data.</text>
</comment>
<organism evidence="2 3">
    <name type="scientific">Marasmiellus scandens</name>
    <dbReference type="NCBI Taxonomy" id="2682957"/>
    <lineage>
        <taxon>Eukaryota</taxon>
        <taxon>Fungi</taxon>
        <taxon>Dikarya</taxon>
        <taxon>Basidiomycota</taxon>
        <taxon>Agaricomycotina</taxon>
        <taxon>Agaricomycetes</taxon>
        <taxon>Agaricomycetidae</taxon>
        <taxon>Agaricales</taxon>
        <taxon>Marasmiineae</taxon>
        <taxon>Omphalotaceae</taxon>
        <taxon>Marasmiellus</taxon>
    </lineage>
</organism>
<feature type="region of interest" description="Disordered" evidence="1">
    <location>
        <begin position="281"/>
        <end position="301"/>
    </location>
</feature>
<dbReference type="Proteomes" id="UP001498398">
    <property type="component" value="Unassembled WGS sequence"/>
</dbReference>
<sequence>MHDSHSLKRVQGTRDLKNTEVPVYVRSMTEPASEGPVGSLSRRASMTSSSECDFVSVPIPVQDNSPINSLPSELLILIFEQGAHAGTSTHLRYPLKPLYPPTNPSFIQTVTQICHRWRDLALHTSTLWTSPVVTRSSSDVSNLPSIAYWTKPLTSLDTSLRLSRDLPLDITVNTAHMSPRTIIITQLGPHARRWRSLNILIPGLQSLSPLLHSLSEIDTQMPLLESFSITCTKATGIENFTRLREFFPPFFAKCPNLRSITLSRVPMLPISFFPQLPRSEDDLSPVSTPTSSTTSIPSPSPSSLSFSSLDSAVNSLNPNLTTLTLQFPLMPSFPELRRLLCYLPHLENLALHLDLSALGTVVPDTSYPSVPHTANSDTSKPRPLPCPRLKSLDLRFFYHPLAPPSPTSPHRSHNSRTSNGSQSPGHLHHHPHHHPHPPHPISNNIVTPNLHHTATAPTAGGAQTQVHVQPHHLPGRQIPDTRNYFANFYSTPQHSINPIPLLNHLSHPILFPVLGPRLETLVLRDLNTTDWCRFLLWFGRASSGYRDRECQNQVHTHMHMVGPVDGLKKLKLVGIKELIHVDEDEVGRAFPYLEELELDGVWSGAWARVLRESCPSSSSVSFLETTAATTTTKKQSKSRASSIRRQLWPHLRTLSVSNDPAMKPEVLLDAVRARNEAGVPLEKVSLGRGEVERFRKGKEGWGSGSRSPSAGGNEDKEEEEDLVDRLRAAGVKVEVLV</sequence>
<evidence type="ECO:0000256" key="1">
    <source>
        <dbReference type="SAM" id="MobiDB-lite"/>
    </source>
</evidence>
<dbReference type="InterPro" id="IPR032675">
    <property type="entry name" value="LRR_dom_sf"/>
</dbReference>
<name>A0ABR1JKT4_9AGAR</name>
<evidence type="ECO:0000313" key="2">
    <source>
        <dbReference type="EMBL" id="KAK7461767.1"/>
    </source>
</evidence>
<protein>
    <recommendedName>
        <fullName evidence="4">F-box domain-containing protein</fullName>
    </recommendedName>
</protein>
<dbReference type="SUPFAM" id="SSF52047">
    <property type="entry name" value="RNI-like"/>
    <property type="match status" value="1"/>
</dbReference>
<keyword evidence="3" id="KW-1185">Reference proteome</keyword>